<accession>A0AAV4UAN5</accession>
<comment type="caution">
    <text evidence="2">The sequence shown here is derived from an EMBL/GenBank/DDBJ whole genome shotgun (WGS) entry which is preliminary data.</text>
</comment>
<proteinExistence type="predicted"/>
<reference evidence="2 3" key="1">
    <citation type="submission" date="2021-06" db="EMBL/GenBank/DDBJ databases">
        <title>Caerostris extrusa draft genome.</title>
        <authorList>
            <person name="Kono N."/>
            <person name="Arakawa K."/>
        </authorList>
    </citation>
    <scope>NUCLEOTIDE SEQUENCE [LARGE SCALE GENOMIC DNA]</scope>
</reference>
<gene>
    <name evidence="2" type="ORF">CEXT_375041</name>
</gene>
<keyword evidence="3" id="KW-1185">Reference proteome</keyword>
<dbReference type="Proteomes" id="UP001054945">
    <property type="component" value="Unassembled WGS sequence"/>
</dbReference>
<evidence type="ECO:0000313" key="3">
    <source>
        <dbReference type="Proteomes" id="UP001054945"/>
    </source>
</evidence>
<keyword evidence="1" id="KW-1133">Transmembrane helix</keyword>
<keyword evidence="1" id="KW-0472">Membrane</keyword>
<name>A0AAV4UAN5_CAEEX</name>
<feature type="transmembrane region" description="Helical" evidence="1">
    <location>
        <begin position="101"/>
        <end position="126"/>
    </location>
</feature>
<keyword evidence="1" id="KW-0812">Transmembrane</keyword>
<dbReference type="EMBL" id="BPLR01012560">
    <property type="protein sequence ID" value="GIY54850.1"/>
    <property type="molecule type" value="Genomic_DNA"/>
</dbReference>
<evidence type="ECO:0000256" key="1">
    <source>
        <dbReference type="SAM" id="Phobius"/>
    </source>
</evidence>
<dbReference type="AlphaFoldDB" id="A0AAV4UAN5"/>
<protein>
    <submittedName>
        <fullName evidence="2">Uncharacterized protein</fullName>
    </submittedName>
</protein>
<evidence type="ECO:0000313" key="2">
    <source>
        <dbReference type="EMBL" id="GIY54850.1"/>
    </source>
</evidence>
<sequence>MNIKEEIEDFVAFFIRDICRAWIEVGELEVAPLPADDEESVNSSSYLSVVLDFCDHFPSFLLEDLGRLPSSILGSYEDFYTFVNSVCLKILSLSEMDVLDALVLVGVLLMKIINMFLMVGCFRFLVAIPDIFLSVFNDHLIKPFLANGTFNSLKLYCDGFKENEFLQTLQVTNGRKIIEEAVDEEFVKITSSVDSPYQTVVDLMVMTNLVSNDSNLCTHCGENCLVNIPDFFATILLKSRSDKKVN</sequence>
<organism evidence="2 3">
    <name type="scientific">Caerostris extrusa</name>
    <name type="common">Bark spider</name>
    <name type="synonym">Caerostris bankana</name>
    <dbReference type="NCBI Taxonomy" id="172846"/>
    <lineage>
        <taxon>Eukaryota</taxon>
        <taxon>Metazoa</taxon>
        <taxon>Ecdysozoa</taxon>
        <taxon>Arthropoda</taxon>
        <taxon>Chelicerata</taxon>
        <taxon>Arachnida</taxon>
        <taxon>Araneae</taxon>
        <taxon>Araneomorphae</taxon>
        <taxon>Entelegynae</taxon>
        <taxon>Araneoidea</taxon>
        <taxon>Araneidae</taxon>
        <taxon>Caerostris</taxon>
    </lineage>
</organism>